<dbReference type="SUPFAM" id="SSF51430">
    <property type="entry name" value="NAD(P)-linked oxidoreductase"/>
    <property type="match status" value="1"/>
</dbReference>
<evidence type="ECO:0000256" key="3">
    <source>
        <dbReference type="PIRSR" id="PIRSR000097-3"/>
    </source>
</evidence>
<dbReference type="PIRSF" id="PIRSF000097">
    <property type="entry name" value="AKR"/>
    <property type="match status" value="1"/>
</dbReference>
<dbReference type="AlphaFoldDB" id="A0AAJ0FWK8"/>
<proteinExistence type="predicted"/>
<sequence length="226" mass="25655">MVSKLGQTLHDKEQAEPICRRQLADGQVDYFGLFLIHFPLPLEFVEPLVRYPPGWFYDGKESIGIPNYQAQSIYDKLEYARIRPATLQIELHPYLQQRNLVNLAREEGMAVTAYSSFSPTGSLSLTWTGLRNVAPLMERGAMAATATKHNKTPAQILLRWATQRGLAVIPKTSRPSIMSQNHESTGFRFDQTDLDRIAKMDLNLRFSKPTNVIAHYANISLPWPMP</sequence>
<dbReference type="EC" id="1.1.1.307" evidence="5"/>
<evidence type="ECO:0000259" key="4">
    <source>
        <dbReference type="Pfam" id="PF00248"/>
    </source>
</evidence>
<organism evidence="5 6">
    <name type="scientific">Conoideocrella luteorostrata</name>
    <dbReference type="NCBI Taxonomy" id="1105319"/>
    <lineage>
        <taxon>Eukaryota</taxon>
        <taxon>Fungi</taxon>
        <taxon>Dikarya</taxon>
        <taxon>Ascomycota</taxon>
        <taxon>Pezizomycotina</taxon>
        <taxon>Sordariomycetes</taxon>
        <taxon>Hypocreomycetidae</taxon>
        <taxon>Hypocreales</taxon>
        <taxon>Clavicipitaceae</taxon>
        <taxon>Conoideocrella</taxon>
    </lineage>
</organism>
<dbReference type="Proteomes" id="UP001251528">
    <property type="component" value="Unassembled WGS sequence"/>
</dbReference>
<feature type="domain" description="NADP-dependent oxidoreductase" evidence="4">
    <location>
        <begin position="8"/>
        <end position="200"/>
    </location>
</feature>
<dbReference type="GO" id="GO:0016491">
    <property type="term" value="F:oxidoreductase activity"/>
    <property type="evidence" value="ECO:0007669"/>
    <property type="project" value="UniProtKB-KW"/>
</dbReference>
<dbReference type="PANTHER" id="PTHR11732">
    <property type="entry name" value="ALDO/KETO REDUCTASE"/>
    <property type="match status" value="1"/>
</dbReference>
<dbReference type="InterPro" id="IPR020471">
    <property type="entry name" value="AKR"/>
</dbReference>
<name>A0AAJ0FWK8_9HYPO</name>
<feature type="site" description="Lowers pKa of active site Tyr" evidence="3">
    <location>
        <position position="4"/>
    </location>
</feature>
<keyword evidence="6" id="KW-1185">Reference proteome</keyword>
<dbReference type="Gene3D" id="3.20.20.100">
    <property type="entry name" value="NADP-dependent oxidoreductase domain"/>
    <property type="match status" value="1"/>
</dbReference>
<accession>A0AAJ0FWK8</accession>
<feature type="binding site" evidence="2">
    <location>
        <position position="37"/>
    </location>
    <ligand>
        <name>substrate</name>
    </ligand>
</feature>
<evidence type="ECO:0000313" key="6">
    <source>
        <dbReference type="Proteomes" id="UP001251528"/>
    </source>
</evidence>
<dbReference type="Pfam" id="PF00248">
    <property type="entry name" value="Aldo_ket_red"/>
    <property type="match status" value="1"/>
</dbReference>
<comment type="caution">
    <text evidence="5">The sequence shown here is derived from an EMBL/GenBank/DDBJ whole genome shotgun (WGS) entry which is preliminary data.</text>
</comment>
<gene>
    <name evidence="5" type="primary">xyl1</name>
    <name evidence="5" type="ORF">QQS21_003212</name>
</gene>
<dbReference type="PRINTS" id="PR00069">
    <property type="entry name" value="ALDKETRDTASE"/>
</dbReference>
<evidence type="ECO:0000256" key="2">
    <source>
        <dbReference type="PIRSR" id="PIRSR000097-2"/>
    </source>
</evidence>
<evidence type="ECO:0000256" key="1">
    <source>
        <dbReference type="ARBA" id="ARBA00023002"/>
    </source>
</evidence>
<dbReference type="EMBL" id="JASWJB010000041">
    <property type="protein sequence ID" value="KAK2606393.1"/>
    <property type="molecule type" value="Genomic_DNA"/>
</dbReference>
<protein>
    <submittedName>
        <fullName evidence="5">D-xylose reductase</fullName>
        <ecNumber evidence="5">1.1.1.307</ecNumber>
    </submittedName>
</protein>
<dbReference type="InterPro" id="IPR036812">
    <property type="entry name" value="NAD(P)_OxRdtase_dom_sf"/>
</dbReference>
<keyword evidence="1 5" id="KW-0560">Oxidoreductase</keyword>
<evidence type="ECO:0000313" key="5">
    <source>
        <dbReference type="EMBL" id="KAK2606393.1"/>
    </source>
</evidence>
<reference evidence="5" key="1">
    <citation type="submission" date="2023-06" db="EMBL/GenBank/DDBJ databases">
        <title>Conoideocrella luteorostrata (Hypocreales: Clavicipitaceae), a potential biocontrol fungus for elongate hemlock scale in United States Christmas tree production areas.</title>
        <authorList>
            <person name="Barrett H."/>
            <person name="Lovett B."/>
            <person name="Macias A.M."/>
            <person name="Stajich J.E."/>
            <person name="Kasson M.T."/>
        </authorList>
    </citation>
    <scope>NUCLEOTIDE SEQUENCE</scope>
    <source>
        <strain evidence="5">ARSEF 14590</strain>
    </source>
</reference>
<dbReference type="InterPro" id="IPR023210">
    <property type="entry name" value="NADP_OxRdtase_dom"/>
</dbReference>